<name>A0ABY7WK03_9SPHI</name>
<evidence type="ECO:0000313" key="2">
    <source>
        <dbReference type="Proteomes" id="UP001221558"/>
    </source>
</evidence>
<keyword evidence="2" id="KW-1185">Reference proteome</keyword>
<gene>
    <name evidence="1" type="ORF">PQ465_05975</name>
</gene>
<dbReference type="EMBL" id="CP117880">
    <property type="protein sequence ID" value="WDF69922.1"/>
    <property type="molecule type" value="Genomic_DNA"/>
</dbReference>
<reference evidence="1 2" key="1">
    <citation type="submission" date="2023-02" db="EMBL/GenBank/DDBJ databases">
        <title>Genome sequence of Sphingobacterium sp. KACC 22765.</title>
        <authorList>
            <person name="Kim S."/>
            <person name="Heo J."/>
            <person name="Kwon S.-W."/>
        </authorList>
    </citation>
    <scope>NUCLEOTIDE SEQUENCE [LARGE SCALE GENOMIC DNA]</scope>
    <source>
        <strain evidence="1 2">KACC 22765</strain>
    </source>
</reference>
<dbReference type="Proteomes" id="UP001221558">
    <property type="component" value="Chromosome"/>
</dbReference>
<protein>
    <submittedName>
        <fullName evidence="1">Uncharacterized protein</fullName>
    </submittedName>
</protein>
<evidence type="ECO:0000313" key="1">
    <source>
        <dbReference type="EMBL" id="WDF69922.1"/>
    </source>
</evidence>
<organism evidence="1 2">
    <name type="scientific">Sphingobacterium oryzagri</name>
    <dbReference type="NCBI Taxonomy" id="3025669"/>
    <lineage>
        <taxon>Bacteria</taxon>
        <taxon>Pseudomonadati</taxon>
        <taxon>Bacteroidota</taxon>
        <taxon>Sphingobacteriia</taxon>
        <taxon>Sphingobacteriales</taxon>
        <taxon>Sphingobacteriaceae</taxon>
        <taxon>Sphingobacterium</taxon>
    </lineage>
</organism>
<dbReference type="RefSeq" id="WP_274268632.1">
    <property type="nucleotide sequence ID" value="NZ_CP117880.1"/>
</dbReference>
<proteinExistence type="predicted"/>
<sequence>MGKASKYNVENIDRFICSFCFAPEQREEKIKMTLNLVGYESAKFAMATFGSRLLYQIMSSRNYDRKTEVPLA</sequence>
<accession>A0ABY7WK03</accession>